<dbReference type="Proteomes" id="UP000553632">
    <property type="component" value="Unassembled WGS sequence"/>
</dbReference>
<name>A0A7J6RBR4_PEROL</name>
<evidence type="ECO:0000313" key="4">
    <source>
        <dbReference type="Proteomes" id="UP000553632"/>
    </source>
</evidence>
<evidence type="ECO:0000313" key="3">
    <source>
        <dbReference type="EMBL" id="KAF4718045.1"/>
    </source>
</evidence>
<feature type="non-terminal residue" evidence="3">
    <location>
        <position position="517"/>
    </location>
</feature>
<dbReference type="AlphaFoldDB" id="A0A7J6RBR4"/>
<proteinExistence type="predicted"/>
<dbReference type="InterPro" id="IPR013167">
    <property type="entry name" value="COG4_M"/>
</dbReference>
<feature type="domain" description="COG4 transport protein middle alpha-helical bundle" evidence="1">
    <location>
        <begin position="80"/>
        <end position="185"/>
    </location>
</feature>
<evidence type="ECO:0000259" key="2">
    <source>
        <dbReference type="Pfam" id="PF20662"/>
    </source>
</evidence>
<comment type="caution">
    <text evidence="3">The sequence shown here is derived from an EMBL/GenBank/DDBJ whole genome shotgun (WGS) entry which is preliminary data.</text>
</comment>
<organism evidence="3 4">
    <name type="scientific">Perkinsus olseni</name>
    <name type="common">Perkinsus atlanticus</name>
    <dbReference type="NCBI Taxonomy" id="32597"/>
    <lineage>
        <taxon>Eukaryota</taxon>
        <taxon>Sar</taxon>
        <taxon>Alveolata</taxon>
        <taxon>Perkinsozoa</taxon>
        <taxon>Perkinsea</taxon>
        <taxon>Perkinsida</taxon>
        <taxon>Perkinsidae</taxon>
        <taxon>Perkinsus</taxon>
    </lineage>
</organism>
<gene>
    <name evidence="3" type="primary">COG4_3</name>
    <name evidence="3" type="ORF">FOZ63_027829</name>
</gene>
<dbReference type="InterPro" id="IPR048684">
    <property type="entry name" value="COG4_C"/>
</dbReference>
<dbReference type="PANTHER" id="PTHR24016">
    <property type="entry name" value="CONSERVED OLIGOMERIC GOLGI COMPLEX SUBUNIT 4"/>
    <property type="match status" value="1"/>
</dbReference>
<dbReference type="Pfam" id="PF08318">
    <property type="entry name" value="COG4_m"/>
    <property type="match status" value="1"/>
</dbReference>
<dbReference type="InterPro" id="IPR048682">
    <property type="entry name" value="COG4"/>
</dbReference>
<dbReference type="PANTHER" id="PTHR24016:SF0">
    <property type="entry name" value="CONSERVED OLIGOMERIC GOLGI COMPLEX SUBUNIT 4"/>
    <property type="match status" value="1"/>
</dbReference>
<accession>A0A7J6RBR4</accession>
<dbReference type="Pfam" id="PF20662">
    <property type="entry name" value="COG4_C"/>
    <property type="match status" value="1"/>
</dbReference>
<reference evidence="3 4" key="1">
    <citation type="submission" date="2020-04" db="EMBL/GenBank/DDBJ databases">
        <title>Perkinsus olseni comparative genomics.</title>
        <authorList>
            <person name="Bogema D.R."/>
        </authorList>
    </citation>
    <scope>NUCLEOTIDE SEQUENCE [LARGE SCALE GENOMIC DNA]</scope>
    <source>
        <strain evidence="3 4">ATCC PRA-207</strain>
    </source>
</reference>
<keyword evidence="4" id="KW-1185">Reference proteome</keyword>
<evidence type="ECO:0000259" key="1">
    <source>
        <dbReference type="Pfam" id="PF08318"/>
    </source>
</evidence>
<dbReference type="Gene3D" id="1.20.58.1970">
    <property type="match status" value="1"/>
</dbReference>
<sequence length="517" mass="58410">GLQAEADTQAIAVINRIRASRKRIMKDFENTGDEVMEDATILTTIDLGQKDAVVAELSSEDHKKLINDGEQQGEEGRVKNKVDHNLTYTEDGLAVITDLTETVQDIMGEYVLYERSFILTSIIKAIHEDRIDIDDPQQMTSSVVDDVFFVLHKAIQRSLSTADIDSSCAVINHIVQVLSNEYKSVCLDRPLQDSKRNFASFLAHGDYILEAISGDNDESLGQGNNSIAVSTGYAHLHTAHHHHPLYRMYRQSDGETPLDVVTSSQSWPHALSNTALSAVYVDKLRESAAALATDNDGHDKKEMFLHTIQQLEQVRSEFDELTHLGCKMCLHQVKVQYLSPALAGLDGIDYDIDEDEYNDYQINDPFAQHFINETDIVLRFLRLVLPSSCINIMLGLLVDQLTTRMERFLLSSSPQQQQPGIRFFSILGAIQFDQDVRRLLNYFTSVSDLPIRRKFTRLLDMCTLLSLESLDEFHDIYASGGTTMNDYDTKHQQQQQSIASSAFRLSRDEIRKVRMGV</sequence>
<feature type="domain" description="Conserved oligomeric Golgi complex subunit 4 C-terminal" evidence="2">
    <location>
        <begin position="271"/>
        <end position="482"/>
    </location>
</feature>
<protein>
    <submittedName>
        <fullName evidence="3">Golgi transport complex subunit 4</fullName>
    </submittedName>
</protein>
<dbReference type="EMBL" id="JABANO010026713">
    <property type="protein sequence ID" value="KAF4718045.1"/>
    <property type="molecule type" value="Genomic_DNA"/>
</dbReference>